<dbReference type="Proteomes" id="UP001239909">
    <property type="component" value="Unassembled WGS sequence"/>
</dbReference>
<dbReference type="Pfam" id="PF07310">
    <property type="entry name" value="PAS_5"/>
    <property type="match status" value="1"/>
</dbReference>
<accession>A0ABQ6LD84</accession>
<gene>
    <name evidence="2" type="ORF">LNKW23_05320</name>
</gene>
<dbReference type="EMBL" id="BSYI01000003">
    <property type="protein sequence ID" value="GMG81319.1"/>
    <property type="molecule type" value="Genomic_DNA"/>
</dbReference>
<dbReference type="InterPro" id="IPR009922">
    <property type="entry name" value="DUF1457"/>
</dbReference>
<name>A0ABQ6LD84_9RHOB</name>
<feature type="region of interest" description="Disordered" evidence="1">
    <location>
        <begin position="210"/>
        <end position="254"/>
    </location>
</feature>
<keyword evidence="3" id="KW-1185">Reference proteome</keyword>
<comment type="caution">
    <text evidence="2">The sequence shown here is derived from an EMBL/GenBank/DDBJ whole genome shotgun (WGS) entry which is preliminary data.</text>
</comment>
<sequence>MHNEGDRRDSCLDLTQARLRRNKDMIHPEIRSLHDYWESLRAGRPVPYRAEVDPRDMACNARNLFILEDLGGGNLRFRLAGTALVEAFGMELRGMSARTLMEGRARESFAALIEETLAEPGIGYARLSSVIGGGETWEILLLPLRSDFGAVDRVLGALVPVSGKPAPAGDERLRFRIEDMTIRPVRDAAPEAAPFRAPVPVAGFAEGGQQAFAGPRPVGGPGRLTAIEGGRSEAENPPAPRRLPRTHLRVVKDD</sequence>
<evidence type="ECO:0000256" key="1">
    <source>
        <dbReference type="SAM" id="MobiDB-lite"/>
    </source>
</evidence>
<reference evidence="2 3" key="1">
    <citation type="submission" date="2023-04" db="EMBL/GenBank/DDBJ databases">
        <title>Marinoamorphus aggregata gen. nov., sp. Nov., isolate from tissue of brittle star Ophioplocus japonicus.</title>
        <authorList>
            <person name="Kawano K."/>
            <person name="Sawayama S."/>
            <person name="Nakagawa S."/>
        </authorList>
    </citation>
    <scope>NUCLEOTIDE SEQUENCE [LARGE SCALE GENOMIC DNA]</scope>
    <source>
        <strain evidence="2 3">NKW23</strain>
    </source>
</reference>
<protein>
    <recommendedName>
        <fullName evidence="4">PAS domain-containing protein</fullName>
    </recommendedName>
</protein>
<evidence type="ECO:0000313" key="2">
    <source>
        <dbReference type="EMBL" id="GMG81319.1"/>
    </source>
</evidence>
<proteinExistence type="predicted"/>
<evidence type="ECO:0008006" key="4">
    <source>
        <dbReference type="Google" id="ProtNLM"/>
    </source>
</evidence>
<organism evidence="2 3">
    <name type="scientific">Paralimibaculum aggregatum</name>
    <dbReference type="NCBI Taxonomy" id="3036245"/>
    <lineage>
        <taxon>Bacteria</taxon>
        <taxon>Pseudomonadati</taxon>
        <taxon>Pseudomonadota</taxon>
        <taxon>Alphaproteobacteria</taxon>
        <taxon>Rhodobacterales</taxon>
        <taxon>Paracoccaceae</taxon>
        <taxon>Paralimibaculum</taxon>
    </lineage>
</organism>
<feature type="compositionally biased region" description="Basic residues" evidence="1">
    <location>
        <begin position="242"/>
        <end position="254"/>
    </location>
</feature>
<evidence type="ECO:0000313" key="3">
    <source>
        <dbReference type="Proteomes" id="UP001239909"/>
    </source>
</evidence>